<dbReference type="AlphaFoldDB" id="A0A816BI07"/>
<name>A0A816BI07_ADIRI</name>
<evidence type="ECO:0000313" key="2">
    <source>
        <dbReference type="Proteomes" id="UP000663828"/>
    </source>
</evidence>
<dbReference type="EMBL" id="CAJNOR010007047">
    <property type="protein sequence ID" value="CAF1609461.1"/>
    <property type="molecule type" value="Genomic_DNA"/>
</dbReference>
<keyword evidence="2" id="KW-1185">Reference proteome</keyword>
<dbReference type="Proteomes" id="UP000663828">
    <property type="component" value="Unassembled WGS sequence"/>
</dbReference>
<gene>
    <name evidence="1" type="ORF">XAT740_LOCUS48721</name>
</gene>
<comment type="caution">
    <text evidence="1">The sequence shown here is derived from an EMBL/GenBank/DDBJ whole genome shotgun (WGS) entry which is preliminary data.</text>
</comment>
<feature type="non-terminal residue" evidence="1">
    <location>
        <position position="1"/>
    </location>
</feature>
<accession>A0A816BI07</accession>
<proteinExistence type="predicted"/>
<protein>
    <submittedName>
        <fullName evidence="1">Uncharacterized protein</fullName>
    </submittedName>
</protein>
<organism evidence="1 2">
    <name type="scientific">Adineta ricciae</name>
    <name type="common">Rotifer</name>
    <dbReference type="NCBI Taxonomy" id="249248"/>
    <lineage>
        <taxon>Eukaryota</taxon>
        <taxon>Metazoa</taxon>
        <taxon>Spiralia</taxon>
        <taxon>Gnathifera</taxon>
        <taxon>Rotifera</taxon>
        <taxon>Eurotatoria</taxon>
        <taxon>Bdelloidea</taxon>
        <taxon>Adinetida</taxon>
        <taxon>Adinetidae</taxon>
        <taxon>Adineta</taxon>
    </lineage>
</organism>
<evidence type="ECO:0000313" key="1">
    <source>
        <dbReference type="EMBL" id="CAF1609461.1"/>
    </source>
</evidence>
<sequence>GRSTSSVKQNPSIPIISQRRLQFTPNSQSFVRYSTDDSKRINVQNIKIWLL</sequence>
<reference evidence="1" key="1">
    <citation type="submission" date="2021-02" db="EMBL/GenBank/DDBJ databases">
        <authorList>
            <person name="Nowell W R."/>
        </authorList>
    </citation>
    <scope>NUCLEOTIDE SEQUENCE</scope>
</reference>